<comment type="caution">
    <text evidence="1">The sequence shown here is derived from an EMBL/GenBank/DDBJ whole genome shotgun (WGS) entry which is preliminary data.</text>
</comment>
<dbReference type="Gene3D" id="2.60.120.200">
    <property type="match status" value="1"/>
</dbReference>
<keyword evidence="2" id="KW-1185">Reference proteome</keyword>
<accession>A0ABX1L8X8</accession>
<dbReference type="RefSeq" id="WP_168850536.1">
    <property type="nucleotide sequence ID" value="NZ_JAAVSD010000048.1"/>
</dbReference>
<evidence type="ECO:0008006" key="3">
    <source>
        <dbReference type="Google" id="ProtNLM"/>
    </source>
</evidence>
<dbReference type="SUPFAM" id="SSF49899">
    <property type="entry name" value="Concanavalin A-like lectins/glucanases"/>
    <property type="match status" value="1"/>
</dbReference>
<gene>
    <name evidence="1" type="ORF">HEQ44_11110</name>
</gene>
<dbReference type="Proteomes" id="UP000707477">
    <property type="component" value="Unassembled WGS sequence"/>
</dbReference>
<dbReference type="EMBL" id="JAAVSD010000048">
    <property type="protein sequence ID" value="NLR30728.1"/>
    <property type="molecule type" value="Genomic_DNA"/>
</dbReference>
<evidence type="ECO:0000313" key="2">
    <source>
        <dbReference type="Proteomes" id="UP000707477"/>
    </source>
</evidence>
<sequence length="739" mass="82083">MIGKVILLWLSGLMLGVMLLDRVLTVQADTDLNVALSKAPQGITLAKYFEAGTAENNHAQVVDATNAQDAATQVVKLTDNSHQMGSIWSTENNPFDLDHEQVISMWLYFGNRGSDATDEENQHNNTAGDGMAFVLQNDPRGTQAVTSMPAWVHQGENLGTWGFDRGYNYEHDNLLSDKKVLETVASSAIQRSWALEFDTHLNTSHLFEDLKGWGDSFDRIGGSGSIRFPHIAANYPGEPDSYKRNWSYSPKTSGEKRSYISLEHSGLIVGENFNFLSDGNWHHLTIRYRPEHNGNKRLGDLTYGFNDRNAVTGVPQRGTVRHVILDKRRLTDADHPHTTRWGFTGATGANYENNLIVFDQIPDLVDVSAQAELVNLSQQKVVHEGDTVRERDQVKLTYTVDYRDGKADWHEVIANLKLPQHIQYQSGTIAYGGGAQASETLTRQELTTTKLVKKLNQTFSKAYNQVKISLIGRVAAGNAQVPATTSSFNGTEAVAEATAPGFQVEALKFLTLRLTNPLTQMIERDGQINITGQAAVLENEDTTNDDLMVHAAINGREVRTRTLDVQRPLGMVDEQLEAKLFTADASELTVWVTDTRQHISNKVAIMVYRGHLLLKSVTDQVKFKGQLRGQLQRLPAQRPIRLTVDDTRRNGVGWHVTAMATPMVRADQRPLIGQLVYAKGRETKYLMPDEAQTLVSHKSGWFRTSNYSATISDLFLQVGASAIAGDYAGSITWTLHDAP</sequence>
<protein>
    <recommendedName>
        <fullName evidence="3">WxL domain-containing protein</fullName>
    </recommendedName>
</protein>
<organism evidence="1 2">
    <name type="scientific">Levilactobacillus tujiorum</name>
    <dbReference type="NCBI Taxonomy" id="2912243"/>
    <lineage>
        <taxon>Bacteria</taxon>
        <taxon>Bacillati</taxon>
        <taxon>Bacillota</taxon>
        <taxon>Bacilli</taxon>
        <taxon>Lactobacillales</taxon>
        <taxon>Lactobacillaceae</taxon>
        <taxon>Levilactobacillus</taxon>
    </lineage>
</organism>
<evidence type="ECO:0000313" key="1">
    <source>
        <dbReference type="EMBL" id="NLR30728.1"/>
    </source>
</evidence>
<proteinExistence type="predicted"/>
<reference evidence="1 2" key="1">
    <citation type="submission" date="2020-03" db="EMBL/GenBank/DDBJ databases">
        <authorList>
            <person name="Zhang Z."/>
            <person name="Guo Z."/>
            <person name="Hou Q."/>
            <person name="Shen X."/>
        </authorList>
    </citation>
    <scope>NUCLEOTIDE SEQUENCE [LARGE SCALE GENOMIC DNA]</scope>
    <source>
        <strain evidence="1 2">HBUAS51329</strain>
    </source>
</reference>
<dbReference type="InterPro" id="IPR013320">
    <property type="entry name" value="ConA-like_dom_sf"/>
</dbReference>
<name>A0ABX1L8X8_9LACO</name>